<reference evidence="2" key="1">
    <citation type="journal article" date="2022" name="bioRxiv">
        <title>Sequencing and chromosome-scale assembly of the giantPleurodeles waltlgenome.</title>
        <authorList>
            <person name="Brown T."/>
            <person name="Elewa A."/>
            <person name="Iarovenko S."/>
            <person name="Subramanian E."/>
            <person name="Araus A.J."/>
            <person name="Petzold A."/>
            <person name="Susuki M."/>
            <person name="Suzuki K.-i.T."/>
            <person name="Hayashi T."/>
            <person name="Toyoda A."/>
            <person name="Oliveira C."/>
            <person name="Osipova E."/>
            <person name="Leigh N.D."/>
            <person name="Simon A."/>
            <person name="Yun M.H."/>
        </authorList>
    </citation>
    <scope>NUCLEOTIDE SEQUENCE</scope>
    <source>
        <strain evidence="2">20211129_DDA</strain>
        <tissue evidence="2">Liver</tissue>
    </source>
</reference>
<dbReference type="EMBL" id="JANPWB010000003">
    <property type="protein sequence ID" value="KAJ1200550.1"/>
    <property type="molecule type" value="Genomic_DNA"/>
</dbReference>
<proteinExistence type="predicted"/>
<dbReference type="Proteomes" id="UP001066276">
    <property type="component" value="Chromosome 2_1"/>
</dbReference>
<sequence>MAAGGEGRGDSGRQRRRAAGRQSAERARGRLTAGLSALSPGRQMCSSCSQRRFILLQLPQSAVLGGSQGEAEPALTCVKTKHTPRLPAPLTQCYLAHICATHLYN</sequence>
<feature type="region of interest" description="Disordered" evidence="1">
    <location>
        <begin position="1"/>
        <end position="33"/>
    </location>
</feature>
<evidence type="ECO:0000313" key="3">
    <source>
        <dbReference type="Proteomes" id="UP001066276"/>
    </source>
</evidence>
<keyword evidence="3" id="KW-1185">Reference proteome</keyword>
<organism evidence="2 3">
    <name type="scientific">Pleurodeles waltl</name>
    <name type="common">Iberian ribbed newt</name>
    <dbReference type="NCBI Taxonomy" id="8319"/>
    <lineage>
        <taxon>Eukaryota</taxon>
        <taxon>Metazoa</taxon>
        <taxon>Chordata</taxon>
        <taxon>Craniata</taxon>
        <taxon>Vertebrata</taxon>
        <taxon>Euteleostomi</taxon>
        <taxon>Amphibia</taxon>
        <taxon>Batrachia</taxon>
        <taxon>Caudata</taxon>
        <taxon>Salamandroidea</taxon>
        <taxon>Salamandridae</taxon>
        <taxon>Pleurodelinae</taxon>
        <taxon>Pleurodeles</taxon>
    </lineage>
</organism>
<gene>
    <name evidence="2" type="ORF">NDU88_004373</name>
</gene>
<evidence type="ECO:0000256" key="1">
    <source>
        <dbReference type="SAM" id="MobiDB-lite"/>
    </source>
</evidence>
<name>A0AAV7VK33_PLEWA</name>
<protein>
    <submittedName>
        <fullName evidence="2">Uncharacterized protein</fullName>
    </submittedName>
</protein>
<accession>A0AAV7VK33</accession>
<evidence type="ECO:0000313" key="2">
    <source>
        <dbReference type="EMBL" id="KAJ1200550.1"/>
    </source>
</evidence>
<dbReference type="AlphaFoldDB" id="A0AAV7VK33"/>
<comment type="caution">
    <text evidence="2">The sequence shown here is derived from an EMBL/GenBank/DDBJ whole genome shotgun (WGS) entry which is preliminary data.</text>
</comment>